<evidence type="ECO:0000313" key="3">
    <source>
        <dbReference type="EMBL" id="SVC63366.1"/>
    </source>
</evidence>
<dbReference type="GO" id="GO:0016705">
    <property type="term" value="F:oxidoreductase activity, acting on paired donors, with incorporation or reduction of molecular oxygen"/>
    <property type="evidence" value="ECO:0007669"/>
    <property type="project" value="InterPro"/>
</dbReference>
<evidence type="ECO:0000259" key="2">
    <source>
        <dbReference type="Pfam" id="PF00296"/>
    </source>
</evidence>
<dbReference type="SUPFAM" id="SSF51679">
    <property type="entry name" value="Bacterial luciferase-like"/>
    <property type="match status" value="1"/>
</dbReference>
<evidence type="ECO:0000256" key="1">
    <source>
        <dbReference type="ARBA" id="ARBA00023002"/>
    </source>
</evidence>
<organism evidence="3">
    <name type="scientific">marine metagenome</name>
    <dbReference type="NCBI Taxonomy" id="408172"/>
    <lineage>
        <taxon>unclassified sequences</taxon>
        <taxon>metagenomes</taxon>
        <taxon>ecological metagenomes</taxon>
    </lineage>
</organism>
<dbReference type="InterPro" id="IPR050564">
    <property type="entry name" value="F420-G6PD/mer"/>
</dbReference>
<protein>
    <recommendedName>
        <fullName evidence="2">Luciferase-like domain-containing protein</fullName>
    </recommendedName>
</protein>
<dbReference type="AlphaFoldDB" id="A0A382NQK7"/>
<name>A0A382NQK7_9ZZZZ</name>
<dbReference type="InterPro" id="IPR019910">
    <property type="entry name" value="Lucif-like_OxRdtase_MSMEG_4879"/>
</dbReference>
<proteinExistence type="predicted"/>
<dbReference type="PANTHER" id="PTHR43244">
    <property type="match status" value="1"/>
</dbReference>
<accession>A0A382NQK7</accession>
<dbReference type="Pfam" id="PF00296">
    <property type="entry name" value="Bac_luciferase"/>
    <property type="match status" value="1"/>
</dbReference>
<dbReference type="InterPro" id="IPR011251">
    <property type="entry name" value="Luciferase-like_dom"/>
</dbReference>
<sequence length="270" mass="29204">MAEHPTGGLDAMTVLTVVGLQVPEIELGTAIIPTFPRHPMVLAGQVHTLKNAIGNRFTLGIGLSHEIMMNSLGIPFEKPIRHLKEYLSVLVPLLNEGRVSYQGELISCEAQTFFKPEQPTQVIVAALGPQALKVTGRLADGTTLAWVGPRTVREHIKPRISEAASDAGRAAPRIISTLPVCVTDNEEGVRKLISKTLKMYGELPSYKAMFEREGVNEPGELALVGSASKVGDLIAELAESGVKDFAASEFTTNDDDRSQTRELLKKLVTV</sequence>
<gene>
    <name evidence="3" type="ORF">METZ01_LOCUS316220</name>
</gene>
<dbReference type="InterPro" id="IPR036661">
    <property type="entry name" value="Luciferase-like_sf"/>
</dbReference>
<keyword evidence="1" id="KW-0560">Oxidoreductase</keyword>
<dbReference type="Gene3D" id="3.20.20.30">
    <property type="entry name" value="Luciferase-like domain"/>
    <property type="match status" value="1"/>
</dbReference>
<reference evidence="3" key="1">
    <citation type="submission" date="2018-05" db="EMBL/GenBank/DDBJ databases">
        <authorList>
            <person name="Lanie J.A."/>
            <person name="Ng W.-L."/>
            <person name="Kazmierczak K.M."/>
            <person name="Andrzejewski T.M."/>
            <person name="Davidsen T.M."/>
            <person name="Wayne K.J."/>
            <person name="Tettelin H."/>
            <person name="Glass J.I."/>
            <person name="Rusch D."/>
            <person name="Podicherti R."/>
            <person name="Tsui H.-C.T."/>
            <person name="Winkler M.E."/>
        </authorList>
    </citation>
    <scope>NUCLEOTIDE SEQUENCE</scope>
</reference>
<feature type="domain" description="Luciferase-like" evidence="2">
    <location>
        <begin position="6"/>
        <end position="214"/>
    </location>
</feature>
<dbReference type="EMBL" id="UINC01102050">
    <property type="protein sequence ID" value="SVC63366.1"/>
    <property type="molecule type" value="Genomic_DNA"/>
</dbReference>
<dbReference type="CDD" id="cd01097">
    <property type="entry name" value="Tetrahydromethanopterin_reductase"/>
    <property type="match status" value="1"/>
</dbReference>
<dbReference type="PANTHER" id="PTHR43244:SF1">
    <property type="entry name" value="5,10-METHYLENETETRAHYDROMETHANOPTERIN REDUCTASE"/>
    <property type="match status" value="1"/>
</dbReference>
<dbReference type="NCBIfam" id="TIGR03564">
    <property type="entry name" value="F420_MSMEG_4879"/>
    <property type="match status" value="1"/>
</dbReference>